<proteinExistence type="predicted"/>
<dbReference type="InterPro" id="IPR012074">
    <property type="entry name" value="GAF_ANTAR"/>
</dbReference>
<evidence type="ECO:0000313" key="5">
    <source>
        <dbReference type="Proteomes" id="UP000233750"/>
    </source>
</evidence>
<dbReference type="InterPro" id="IPR036388">
    <property type="entry name" value="WH-like_DNA-bd_sf"/>
</dbReference>
<keyword evidence="5" id="KW-1185">Reference proteome</keyword>
<name>A0A2N3X239_9PSEU</name>
<dbReference type="Pfam" id="PF03861">
    <property type="entry name" value="ANTAR"/>
    <property type="match status" value="1"/>
</dbReference>
<evidence type="ECO:0000259" key="3">
    <source>
        <dbReference type="PROSITE" id="PS50921"/>
    </source>
</evidence>
<dbReference type="Gene3D" id="1.10.10.10">
    <property type="entry name" value="Winged helix-like DNA-binding domain superfamily/Winged helix DNA-binding domain"/>
    <property type="match status" value="1"/>
</dbReference>
<dbReference type="Gene3D" id="3.30.450.40">
    <property type="match status" value="1"/>
</dbReference>
<dbReference type="EMBL" id="PJMY01000001">
    <property type="protein sequence ID" value="PKW00183.1"/>
    <property type="molecule type" value="Genomic_DNA"/>
</dbReference>
<gene>
    <name evidence="4" type="ORF">ATK30_0270</name>
</gene>
<accession>A0A2N3X239</accession>
<organism evidence="4 5">
    <name type="scientific">Amycolatopsis echigonensis</name>
    <dbReference type="NCBI Taxonomy" id="2576905"/>
    <lineage>
        <taxon>Bacteria</taxon>
        <taxon>Bacillati</taxon>
        <taxon>Actinomycetota</taxon>
        <taxon>Actinomycetes</taxon>
        <taxon>Pseudonocardiales</taxon>
        <taxon>Pseudonocardiaceae</taxon>
        <taxon>Amycolatopsis</taxon>
    </lineage>
</organism>
<keyword evidence="1" id="KW-0805">Transcription regulation</keyword>
<evidence type="ECO:0000313" key="4">
    <source>
        <dbReference type="EMBL" id="PKW00183.1"/>
    </source>
</evidence>
<evidence type="ECO:0000256" key="2">
    <source>
        <dbReference type="ARBA" id="ARBA00023163"/>
    </source>
</evidence>
<dbReference type="OrthoDB" id="4629915at2"/>
<comment type="caution">
    <text evidence="4">The sequence shown here is derived from an EMBL/GenBank/DDBJ whole genome shotgun (WGS) entry which is preliminary data.</text>
</comment>
<dbReference type="AlphaFoldDB" id="A0A2N3X239"/>
<dbReference type="GO" id="GO:0003723">
    <property type="term" value="F:RNA binding"/>
    <property type="evidence" value="ECO:0007669"/>
    <property type="project" value="InterPro"/>
</dbReference>
<sequence>MAEEDPWARDRAEFVRQAEHRGRYAGGVFPSPLVAQFTELTRGLLACTSVGEVLEQVVDATYRLVEGADLVSVTLRSPSGEFFTPVETDPVASELDQVQYRAGEGPCVDASRLDGPGHVQSDDLAGESAWPDFAKAASNHGFVAVLATTLLPDARPPRLAGALNIYSRRRGLLGPEAVNIALLLATHASLALAGTEAVERAELREEQLRRALDSRDVIGQAKGILMHRRGIGADEAFDLLRETSQQLNVKLAELAAMLASRHTEIDPTDR</sequence>
<evidence type="ECO:0000256" key="1">
    <source>
        <dbReference type="ARBA" id="ARBA00023015"/>
    </source>
</evidence>
<dbReference type="RefSeq" id="WP_101433888.1">
    <property type="nucleotide sequence ID" value="NZ_PJMY01000001.1"/>
</dbReference>
<dbReference type="InterPro" id="IPR005561">
    <property type="entry name" value="ANTAR"/>
</dbReference>
<dbReference type="PROSITE" id="PS50921">
    <property type="entry name" value="ANTAR"/>
    <property type="match status" value="1"/>
</dbReference>
<dbReference type="Proteomes" id="UP000233750">
    <property type="component" value="Unassembled WGS sequence"/>
</dbReference>
<dbReference type="SMART" id="SM01012">
    <property type="entry name" value="ANTAR"/>
    <property type="match status" value="1"/>
</dbReference>
<dbReference type="InterPro" id="IPR029016">
    <property type="entry name" value="GAF-like_dom_sf"/>
</dbReference>
<dbReference type="SUPFAM" id="SSF55781">
    <property type="entry name" value="GAF domain-like"/>
    <property type="match status" value="1"/>
</dbReference>
<dbReference type="SUPFAM" id="SSF52172">
    <property type="entry name" value="CheY-like"/>
    <property type="match status" value="1"/>
</dbReference>
<protein>
    <submittedName>
        <fullName evidence="4">ANTAR domain-containing protein</fullName>
    </submittedName>
</protein>
<feature type="domain" description="ANTAR" evidence="3">
    <location>
        <begin position="198"/>
        <end position="259"/>
    </location>
</feature>
<dbReference type="InterPro" id="IPR011006">
    <property type="entry name" value="CheY-like_superfamily"/>
</dbReference>
<reference evidence="4 5" key="1">
    <citation type="submission" date="2017-12" db="EMBL/GenBank/DDBJ databases">
        <title>Sequencing the genomes of 1000 Actinobacteria strains.</title>
        <authorList>
            <person name="Klenk H.-P."/>
        </authorList>
    </citation>
    <scope>NUCLEOTIDE SEQUENCE [LARGE SCALE GENOMIC DNA]</scope>
    <source>
        <strain evidence="4 5">DSM 45165</strain>
    </source>
</reference>
<keyword evidence="2" id="KW-0804">Transcription</keyword>
<dbReference type="PIRSF" id="PIRSF036625">
    <property type="entry name" value="GAF_ANTAR"/>
    <property type="match status" value="1"/>
</dbReference>